<dbReference type="Pfam" id="PF13416">
    <property type="entry name" value="SBP_bac_8"/>
    <property type="match status" value="1"/>
</dbReference>
<evidence type="ECO:0000256" key="1">
    <source>
        <dbReference type="ARBA" id="ARBA00008520"/>
    </source>
</evidence>
<dbReference type="RefSeq" id="WP_340292108.1">
    <property type="nucleotide sequence ID" value="NZ_JBBEOI010000060.1"/>
</dbReference>
<evidence type="ECO:0000256" key="3">
    <source>
        <dbReference type="ARBA" id="ARBA00022729"/>
    </source>
</evidence>
<dbReference type="Proteomes" id="UP001595685">
    <property type="component" value="Unassembled WGS sequence"/>
</dbReference>
<sequence length="424" mass="43769">MTNPLTRAARSRRAALPVLTLVSLSLLAACGGGSFDEGSEAGGDASGAAGGGGDGLTVLIASSGDAETDAVTSAAEAWAEESGTDVTVTVATDITQELSQGFAGGNPPDVFYVDASAFADYATAGNLYPYTLEDSDDFYPSLTETFTLEGEQYCAPKDFSTLALQINTASWEAAGLTDEDIPTTWEELRTVADTLTTPEQAGLVIGTGRDRVGAFLVQAGGYWVDGAEGTITATEEPNVQALTYVKELLASGSAVLPPDVDSGWGGEAFGTERAAMTMEGNWIRGAMTNDYPDVEYTVAELPEGPAGKGTLLFTQCWGVAAESADPEAAVELVAALTSTENQLANAEAFGVMPSRQSAQADYVAAFPEDEPFIAGGEYGQGPVTLPGLAPSLSDLDSQLEQLAGADPVQVLESFQTNAEAAVQE</sequence>
<protein>
    <submittedName>
        <fullName evidence="5">Extracellular solute-binding protein</fullName>
    </submittedName>
</protein>
<evidence type="ECO:0000256" key="4">
    <source>
        <dbReference type="SAM" id="SignalP"/>
    </source>
</evidence>
<keyword evidence="3 4" id="KW-0732">Signal</keyword>
<dbReference type="PANTHER" id="PTHR30061:SF50">
    <property type="entry name" value="MALTOSE_MALTODEXTRIN-BINDING PERIPLASMIC PROTEIN"/>
    <property type="match status" value="1"/>
</dbReference>
<evidence type="ECO:0000256" key="2">
    <source>
        <dbReference type="ARBA" id="ARBA00022448"/>
    </source>
</evidence>
<proteinExistence type="inferred from homology"/>
<gene>
    <name evidence="5" type="ORF">ACFOLH_11755</name>
</gene>
<dbReference type="PANTHER" id="PTHR30061">
    <property type="entry name" value="MALTOSE-BINDING PERIPLASMIC PROTEIN"/>
    <property type="match status" value="1"/>
</dbReference>
<reference evidence="6" key="1">
    <citation type="journal article" date="2019" name="Int. J. Syst. Evol. Microbiol.">
        <title>The Global Catalogue of Microorganisms (GCM) 10K type strain sequencing project: providing services to taxonomists for standard genome sequencing and annotation.</title>
        <authorList>
            <consortium name="The Broad Institute Genomics Platform"/>
            <consortium name="The Broad Institute Genome Sequencing Center for Infectious Disease"/>
            <person name="Wu L."/>
            <person name="Ma J."/>
        </authorList>
    </citation>
    <scope>NUCLEOTIDE SEQUENCE [LARGE SCALE GENOMIC DNA]</scope>
    <source>
        <strain evidence="6">NCAIM B.02333</strain>
    </source>
</reference>
<dbReference type="PROSITE" id="PS51257">
    <property type="entry name" value="PROKAR_LIPOPROTEIN"/>
    <property type="match status" value="1"/>
</dbReference>
<comment type="caution">
    <text evidence="5">The sequence shown here is derived from an EMBL/GenBank/DDBJ whole genome shotgun (WGS) entry which is preliminary data.</text>
</comment>
<keyword evidence="6" id="KW-1185">Reference proteome</keyword>
<accession>A0ABV7WJF0</accession>
<name>A0ABV7WJF0_9MICO</name>
<dbReference type="EMBL" id="JBHRWW010000007">
    <property type="protein sequence ID" value="MFC3689017.1"/>
    <property type="molecule type" value="Genomic_DNA"/>
</dbReference>
<dbReference type="InterPro" id="IPR006059">
    <property type="entry name" value="SBP"/>
</dbReference>
<feature type="signal peptide" evidence="4">
    <location>
        <begin position="1"/>
        <end position="28"/>
    </location>
</feature>
<feature type="chain" id="PRO_5046673534" evidence="4">
    <location>
        <begin position="29"/>
        <end position="424"/>
    </location>
</feature>
<organism evidence="5 6">
    <name type="scientific">Aquipuribacter hungaricus</name>
    <dbReference type="NCBI Taxonomy" id="545624"/>
    <lineage>
        <taxon>Bacteria</taxon>
        <taxon>Bacillati</taxon>
        <taxon>Actinomycetota</taxon>
        <taxon>Actinomycetes</taxon>
        <taxon>Micrococcales</taxon>
        <taxon>Intrasporangiaceae</taxon>
        <taxon>Aquipuribacter</taxon>
    </lineage>
</organism>
<evidence type="ECO:0000313" key="6">
    <source>
        <dbReference type="Proteomes" id="UP001595685"/>
    </source>
</evidence>
<evidence type="ECO:0000313" key="5">
    <source>
        <dbReference type="EMBL" id="MFC3689017.1"/>
    </source>
</evidence>
<dbReference type="Gene3D" id="3.40.190.10">
    <property type="entry name" value="Periplasmic binding protein-like II"/>
    <property type="match status" value="1"/>
</dbReference>
<comment type="similarity">
    <text evidence="1">Belongs to the bacterial solute-binding protein 1 family.</text>
</comment>
<keyword evidence="2" id="KW-0813">Transport</keyword>
<dbReference type="SUPFAM" id="SSF53850">
    <property type="entry name" value="Periplasmic binding protein-like II"/>
    <property type="match status" value="1"/>
</dbReference>